<dbReference type="KEGG" id="pgin:FRZ67_19895"/>
<dbReference type="GO" id="GO:0016829">
    <property type="term" value="F:lyase activity"/>
    <property type="evidence" value="ECO:0007669"/>
    <property type="project" value="UniProtKB-KW"/>
</dbReference>
<dbReference type="OrthoDB" id="9772788at2"/>
<keyword evidence="3" id="KW-1185">Reference proteome</keyword>
<proteinExistence type="predicted"/>
<evidence type="ECO:0000259" key="1">
    <source>
        <dbReference type="Pfam" id="PF22818"/>
    </source>
</evidence>
<dbReference type="InterPro" id="IPR029069">
    <property type="entry name" value="HotDog_dom_sf"/>
</dbReference>
<reference evidence="2 3" key="1">
    <citation type="journal article" date="2016" name="Int. J. Syst. Evol. Microbiol.">
        <title>Panacibacter ginsenosidivorans gen. nov., sp. nov., with ginsenoside converting activity isolated from soil of a ginseng field.</title>
        <authorList>
            <person name="Siddiqi M.Z."/>
            <person name="Muhammad Shafi S."/>
            <person name="Choi K.D."/>
            <person name="Im W.T."/>
        </authorList>
    </citation>
    <scope>NUCLEOTIDE SEQUENCE [LARGE SCALE GENOMIC DNA]</scope>
    <source>
        <strain evidence="2 3">Gsoil1550</strain>
    </source>
</reference>
<name>A0A5B8VEJ4_9BACT</name>
<evidence type="ECO:0000313" key="2">
    <source>
        <dbReference type="EMBL" id="QEC69453.1"/>
    </source>
</evidence>
<organism evidence="2 3">
    <name type="scientific">Panacibacter ginsenosidivorans</name>
    <dbReference type="NCBI Taxonomy" id="1813871"/>
    <lineage>
        <taxon>Bacteria</taxon>
        <taxon>Pseudomonadati</taxon>
        <taxon>Bacteroidota</taxon>
        <taxon>Chitinophagia</taxon>
        <taxon>Chitinophagales</taxon>
        <taxon>Chitinophagaceae</taxon>
        <taxon>Panacibacter</taxon>
    </lineage>
</organism>
<sequence length="122" mass="13442">MLLENNFYTIESFANEEGIAKATIAINASHKIFEGHFPGAPVVPGVCMMQIIKEFLEKALAGETRLSKADHLKFLAIINPAENNIANIEVKYKINESDIDVTAAITNSTATNFKMKAQFILL</sequence>
<dbReference type="InterPro" id="IPR054545">
    <property type="entry name" value="ApeI-like"/>
</dbReference>
<protein>
    <submittedName>
        <fullName evidence="2">3-hydroxyacyl-ACP dehydratase</fullName>
    </submittedName>
</protein>
<dbReference type="AlphaFoldDB" id="A0A5B8VEJ4"/>
<dbReference type="Gene3D" id="3.10.129.10">
    <property type="entry name" value="Hotdog Thioesterase"/>
    <property type="match status" value="1"/>
</dbReference>
<evidence type="ECO:0000313" key="3">
    <source>
        <dbReference type="Proteomes" id="UP000321533"/>
    </source>
</evidence>
<dbReference type="EMBL" id="CP042435">
    <property type="protein sequence ID" value="QEC69453.1"/>
    <property type="molecule type" value="Genomic_DNA"/>
</dbReference>
<dbReference type="Pfam" id="PF22818">
    <property type="entry name" value="ApeI-like"/>
    <property type="match status" value="1"/>
</dbReference>
<feature type="domain" description="ApeI dehydratase-like" evidence="1">
    <location>
        <begin position="16"/>
        <end position="93"/>
    </location>
</feature>
<dbReference type="Proteomes" id="UP000321533">
    <property type="component" value="Chromosome"/>
</dbReference>
<gene>
    <name evidence="2" type="ORF">FRZ67_19895</name>
</gene>
<dbReference type="SUPFAM" id="SSF54637">
    <property type="entry name" value="Thioesterase/thiol ester dehydrase-isomerase"/>
    <property type="match status" value="1"/>
</dbReference>
<accession>A0A5B8VEJ4</accession>
<dbReference type="RefSeq" id="WP_147192330.1">
    <property type="nucleotide sequence ID" value="NZ_CP042435.1"/>
</dbReference>